<evidence type="ECO:0000313" key="2">
    <source>
        <dbReference type="EMBL" id="MBA0735486.1"/>
    </source>
</evidence>
<organism evidence="2 3">
    <name type="scientific">Gossypium gossypioides</name>
    <name type="common">Mexican cotton</name>
    <name type="synonym">Selera gossypioides</name>
    <dbReference type="NCBI Taxonomy" id="34282"/>
    <lineage>
        <taxon>Eukaryota</taxon>
        <taxon>Viridiplantae</taxon>
        <taxon>Streptophyta</taxon>
        <taxon>Embryophyta</taxon>
        <taxon>Tracheophyta</taxon>
        <taxon>Spermatophyta</taxon>
        <taxon>Magnoliopsida</taxon>
        <taxon>eudicotyledons</taxon>
        <taxon>Gunneridae</taxon>
        <taxon>Pentapetalae</taxon>
        <taxon>rosids</taxon>
        <taxon>malvids</taxon>
        <taxon>Malvales</taxon>
        <taxon>Malvaceae</taxon>
        <taxon>Malvoideae</taxon>
        <taxon>Gossypium</taxon>
    </lineage>
</organism>
<evidence type="ECO:0000313" key="3">
    <source>
        <dbReference type="Proteomes" id="UP000593579"/>
    </source>
</evidence>
<dbReference type="EMBL" id="JABEZY010000003">
    <property type="protein sequence ID" value="MBA0735486.1"/>
    <property type="molecule type" value="Genomic_DNA"/>
</dbReference>
<protein>
    <submittedName>
        <fullName evidence="2">Uncharacterized protein</fullName>
    </submittedName>
</protein>
<comment type="caution">
    <text evidence="2">The sequence shown here is derived from an EMBL/GenBank/DDBJ whole genome shotgun (WGS) entry which is preliminary data.</text>
</comment>
<proteinExistence type="predicted"/>
<accession>A0A7J9BH26</accession>
<name>A0A7J9BH26_GOSGO</name>
<feature type="region of interest" description="Disordered" evidence="1">
    <location>
        <begin position="1"/>
        <end position="25"/>
    </location>
</feature>
<keyword evidence="3" id="KW-1185">Reference proteome</keyword>
<dbReference type="AlphaFoldDB" id="A0A7J9BH26"/>
<gene>
    <name evidence="2" type="ORF">Gogos_019331</name>
</gene>
<dbReference type="Proteomes" id="UP000593579">
    <property type="component" value="Unassembled WGS sequence"/>
</dbReference>
<evidence type="ECO:0000256" key="1">
    <source>
        <dbReference type="SAM" id="MobiDB-lite"/>
    </source>
</evidence>
<reference evidence="2 3" key="1">
    <citation type="journal article" date="2019" name="Genome Biol. Evol.">
        <title>Insights into the evolution of the New World diploid cottons (Gossypium, subgenus Houzingenia) based on genome sequencing.</title>
        <authorList>
            <person name="Grover C.E."/>
            <person name="Arick M.A. 2nd"/>
            <person name="Thrash A."/>
            <person name="Conover J.L."/>
            <person name="Sanders W.S."/>
            <person name="Peterson D.G."/>
            <person name="Frelichowski J.E."/>
            <person name="Scheffler J.A."/>
            <person name="Scheffler B.E."/>
            <person name="Wendel J.F."/>
        </authorList>
    </citation>
    <scope>NUCLEOTIDE SEQUENCE [LARGE SCALE GENOMIC DNA]</scope>
    <source>
        <strain evidence="2">5</strain>
        <tissue evidence="2">Leaf</tissue>
    </source>
</reference>
<sequence length="25" mass="2845">MSGQCCLRRLRRTSSNPRLGEHVMG</sequence>